<dbReference type="Pfam" id="PF00134">
    <property type="entry name" value="Cyclin_N"/>
    <property type="match status" value="1"/>
</dbReference>
<comment type="similarity">
    <text evidence="4">Belongs to the cyclin family.</text>
</comment>
<dbReference type="PROSITE" id="PS00292">
    <property type="entry name" value="CYCLINS"/>
    <property type="match status" value="1"/>
</dbReference>
<name>R4WTX7_RIPPE</name>
<reference evidence="7" key="1">
    <citation type="journal article" date="2013" name="PLoS ONE">
        <title>Gene expression in gut symbiotic organ of stinkbug affected by extracellular bacterial symbiont.</title>
        <authorList>
            <person name="Futahashi R."/>
            <person name="Tanaka K."/>
            <person name="Tanahashi M."/>
            <person name="Nikoh N."/>
            <person name="Kikuchi Y."/>
            <person name="Lee B.L."/>
            <person name="Fukatsu T."/>
        </authorList>
    </citation>
    <scope>NUCLEOTIDE SEQUENCE</scope>
    <source>
        <tissue evidence="7">Midgut</tissue>
    </source>
</reference>
<dbReference type="PANTHER" id="PTHR10177">
    <property type="entry name" value="CYCLINS"/>
    <property type="match status" value="1"/>
</dbReference>
<evidence type="ECO:0000259" key="5">
    <source>
        <dbReference type="SMART" id="SM00385"/>
    </source>
</evidence>
<dbReference type="FunFam" id="1.10.472.10:FF:000001">
    <property type="entry name" value="G2/mitotic-specific cyclin"/>
    <property type="match status" value="1"/>
</dbReference>
<dbReference type="Gene3D" id="1.10.472.10">
    <property type="entry name" value="Cyclin-like"/>
    <property type="match status" value="2"/>
</dbReference>
<dbReference type="GO" id="GO:0005634">
    <property type="term" value="C:nucleus"/>
    <property type="evidence" value="ECO:0007669"/>
    <property type="project" value="UniProtKB-ARBA"/>
</dbReference>
<feature type="domain" description="Cyclin C-terminal" evidence="6">
    <location>
        <begin position="246"/>
        <end position="366"/>
    </location>
</feature>
<dbReference type="EMBL" id="AK418162">
    <property type="protein sequence ID" value="BAN21377.1"/>
    <property type="molecule type" value="mRNA"/>
</dbReference>
<keyword evidence="2 4" id="KW-0195">Cyclin</keyword>
<dbReference type="GO" id="GO:0044772">
    <property type="term" value="P:mitotic cell cycle phase transition"/>
    <property type="evidence" value="ECO:0007669"/>
    <property type="project" value="InterPro"/>
</dbReference>
<dbReference type="Pfam" id="PF02984">
    <property type="entry name" value="Cyclin_C"/>
    <property type="match status" value="1"/>
</dbReference>
<dbReference type="GO" id="GO:0051301">
    <property type="term" value="P:cell division"/>
    <property type="evidence" value="ECO:0007669"/>
    <property type="project" value="UniProtKB-KW"/>
</dbReference>
<dbReference type="InterPro" id="IPR046965">
    <property type="entry name" value="Cyclin_A/B-like"/>
</dbReference>
<evidence type="ECO:0000256" key="4">
    <source>
        <dbReference type="RuleBase" id="RU000383"/>
    </source>
</evidence>
<proteinExistence type="evidence at transcript level"/>
<sequence>MPLQIRAARVVEERRGVVGKELAVAGRQRRGLREISNIPPQITKRFGDLKITAPGKSCENKKLTKINGTSTSQKSTGNKAPVEKAVKALETPVVKHEIEDIDKLHEGNIYLVSEYAKDVYKYLMYLENKFSINKWPVPGSKITDTMRTMLVDWLVDVQVEFNLMQETLHIAVSILDRYLGIDSEFEKNVFQLVGISALSLACKYEEMLAPLVDDFIYLCKNAYQRSEHIDMEKKMLKALNYDLGRPVAVTFLRRYNMAAKADKLQHCYSKYFIDLALLDNKFSHIKPSLVAAAASFIAMCVIKDKVDASHWTPTMVHYSSYTMNEIKPVAMQMTKMIISISKSTFDSVKRKYSKSLFLGVSMKMISSMEIIKTVASCSTVAVTNS</sequence>
<keyword evidence="1" id="KW-0132">Cell division</keyword>
<organism evidence="7">
    <name type="scientific">Riptortus pedestris</name>
    <name type="common">Bean bug</name>
    <dbReference type="NCBI Taxonomy" id="329032"/>
    <lineage>
        <taxon>Eukaryota</taxon>
        <taxon>Metazoa</taxon>
        <taxon>Ecdysozoa</taxon>
        <taxon>Arthropoda</taxon>
        <taxon>Hexapoda</taxon>
        <taxon>Insecta</taxon>
        <taxon>Pterygota</taxon>
        <taxon>Neoptera</taxon>
        <taxon>Paraneoptera</taxon>
        <taxon>Hemiptera</taxon>
        <taxon>Heteroptera</taxon>
        <taxon>Panheteroptera</taxon>
        <taxon>Pentatomomorpha</taxon>
        <taxon>Coreoidea</taxon>
        <taxon>Alydidae</taxon>
        <taxon>Riptortus</taxon>
    </lineage>
</organism>
<dbReference type="GO" id="GO:0016538">
    <property type="term" value="F:cyclin-dependent protein serine/threonine kinase regulator activity"/>
    <property type="evidence" value="ECO:0007669"/>
    <property type="project" value="InterPro"/>
</dbReference>
<dbReference type="SUPFAM" id="SSF47954">
    <property type="entry name" value="Cyclin-like"/>
    <property type="match status" value="2"/>
</dbReference>
<keyword evidence="3" id="KW-0131">Cell cycle</keyword>
<feature type="domain" description="Cyclin-like" evidence="5">
    <location>
        <begin position="152"/>
        <end position="237"/>
    </location>
</feature>
<evidence type="ECO:0000259" key="6">
    <source>
        <dbReference type="SMART" id="SM01332"/>
    </source>
</evidence>
<dbReference type="SMART" id="SM00385">
    <property type="entry name" value="CYCLIN"/>
    <property type="match status" value="2"/>
</dbReference>
<protein>
    <submittedName>
        <fullName evidence="7">Cyclin b</fullName>
    </submittedName>
</protein>
<dbReference type="SMART" id="SM01332">
    <property type="entry name" value="Cyclin_C"/>
    <property type="match status" value="1"/>
</dbReference>
<accession>R4WTX7</accession>
<dbReference type="InterPro" id="IPR036915">
    <property type="entry name" value="Cyclin-like_sf"/>
</dbReference>
<dbReference type="AlphaFoldDB" id="R4WTX7"/>
<dbReference type="InterPro" id="IPR006671">
    <property type="entry name" value="Cyclin_N"/>
</dbReference>
<dbReference type="InterPro" id="IPR004367">
    <property type="entry name" value="Cyclin_C-dom"/>
</dbReference>
<dbReference type="InterPro" id="IPR039361">
    <property type="entry name" value="Cyclin"/>
</dbReference>
<dbReference type="InterPro" id="IPR048258">
    <property type="entry name" value="Cyclins_cyclin-box"/>
</dbReference>
<evidence type="ECO:0000256" key="3">
    <source>
        <dbReference type="ARBA" id="ARBA00023306"/>
    </source>
</evidence>
<evidence type="ECO:0000313" key="7">
    <source>
        <dbReference type="EMBL" id="BAN21377.1"/>
    </source>
</evidence>
<dbReference type="PIRSF" id="PIRSF001771">
    <property type="entry name" value="Cyclin_A_B_D_E"/>
    <property type="match status" value="1"/>
</dbReference>
<dbReference type="InterPro" id="IPR013763">
    <property type="entry name" value="Cyclin-like_dom"/>
</dbReference>
<evidence type="ECO:0000256" key="1">
    <source>
        <dbReference type="ARBA" id="ARBA00022618"/>
    </source>
</evidence>
<feature type="domain" description="Cyclin-like" evidence="5">
    <location>
        <begin position="250"/>
        <end position="335"/>
    </location>
</feature>
<evidence type="ECO:0000256" key="2">
    <source>
        <dbReference type="ARBA" id="ARBA00023127"/>
    </source>
</evidence>